<evidence type="ECO:0000259" key="2">
    <source>
        <dbReference type="Pfam" id="PF01609"/>
    </source>
</evidence>
<proteinExistence type="predicted"/>
<dbReference type="Proteomes" id="UP000054307">
    <property type="component" value="Unassembled WGS sequence"/>
</dbReference>
<keyword evidence="1" id="KW-0472">Membrane</keyword>
<feature type="domain" description="Transposase IS4-like" evidence="2">
    <location>
        <begin position="124"/>
        <end position="326"/>
    </location>
</feature>
<dbReference type="GO" id="GO:0006313">
    <property type="term" value="P:DNA transposition"/>
    <property type="evidence" value="ECO:0007669"/>
    <property type="project" value="InterPro"/>
</dbReference>
<dbReference type="PATRIC" id="fig|2234.6.peg.1530"/>
<keyword evidence="1" id="KW-0812">Transmembrane</keyword>
<gene>
    <name evidence="3" type="ORF">XD40_0076</name>
    <name evidence="4" type="ORF">XD48_0556</name>
</gene>
<reference evidence="5 6" key="2">
    <citation type="journal article" date="2015" name="MBio">
        <title>Genome-Resolved Metagenomic Analysis Reveals Roles for Candidate Phyla and Other Microbial Community Members in Biogeochemical Transformations in Oil Reservoirs.</title>
        <authorList>
            <person name="Hu P."/>
            <person name="Tom L."/>
            <person name="Singh A."/>
            <person name="Thomas B.C."/>
            <person name="Baker B.J."/>
            <person name="Piceno Y.M."/>
            <person name="Andersen G.L."/>
            <person name="Banfield J.F."/>
        </authorList>
    </citation>
    <scope>NUCLEOTIDE SEQUENCE [LARGE SCALE GENOMIC DNA]</scope>
</reference>
<evidence type="ECO:0000313" key="3">
    <source>
        <dbReference type="EMBL" id="KUJ94755.1"/>
    </source>
</evidence>
<dbReference type="GO" id="GO:0003677">
    <property type="term" value="F:DNA binding"/>
    <property type="evidence" value="ECO:0007669"/>
    <property type="project" value="InterPro"/>
</dbReference>
<dbReference type="InterPro" id="IPR002559">
    <property type="entry name" value="Transposase_11"/>
</dbReference>
<reference evidence="4" key="1">
    <citation type="journal article" date="2015" name="MBio">
        <title>Genome-resolved metagenomic analysis reveals roles for candidate phyla and other microbial community members in biogeochemical transformations in oil reservoirs.</title>
        <authorList>
            <person name="Hu P."/>
            <person name="Tom L."/>
            <person name="Singh A."/>
            <person name="Thomas B.C."/>
            <person name="Baker B.J."/>
            <person name="Piceno Y.M."/>
            <person name="Andersen G.L."/>
            <person name="Banfield J.F."/>
        </authorList>
    </citation>
    <scope>NUCLEOTIDE SEQUENCE [LARGE SCALE GENOMIC DNA]</scope>
    <source>
        <strain evidence="4">49_2300</strain>
        <strain evidence="3">49_95</strain>
    </source>
</reference>
<dbReference type="AlphaFoldDB" id="A0A124FC14"/>
<accession>A0A124FC14</accession>
<name>A0A124FC14_ARCFL</name>
<feature type="transmembrane region" description="Helical" evidence="1">
    <location>
        <begin position="318"/>
        <end position="337"/>
    </location>
</feature>
<dbReference type="Proteomes" id="UP000054015">
    <property type="component" value="Unassembled WGS sequence"/>
</dbReference>
<evidence type="ECO:0000313" key="6">
    <source>
        <dbReference type="Proteomes" id="UP000054307"/>
    </source>
</evidence>
<evidence type="ECO:0000313" key="5">
    <source>
        <dbReference type="Proteomes" id="UP000054015"/>
    </source>
</evidence>
<sequence>MQIPLAVDPNDYRWQLLGKILKIFEMRKTRKIIAKFTSPIKTAISCMKIVLTSMFFSTKISHVVEELRQRQDLREFLGIREDEVPETSYIYSFLSRFGLSNFIAMILRVLNSITKRRARNTKLIVDCTDISVDINWFRKPVRQKDLHGKDYRWGYSAKGMFVGFKLTLVLEYPSLKPLLFLLHPANRHEAKIFDQIMNELRRRRIARMGDTVIMDKGFYAYRNYLSGINEYRVVPLIFPRSNFNIQRLSGMLSYPLSIFSSKNLDEEKRRFKALKAKLLNLLQRWETFKGVRSVIEDVFKLAKSFGLRRLHRYTRRSVFKFATLNVLLVGVVVALGFREKKVLQRLAEM</sequence>
<dbReference type="Pfam" id="PF01609">
    <property type="entry name" value="DDE_Tnp_1"/>
    <property type="match status" value="1"/>
</dbReference>
<dbReference type="EMBL" id="LGEX01000010">
    <property type="protein sequence ID" value="KUK07194.1"/>
    <property type="molecule type" value="Genomic_DNA"/>
</dbReference>
<organism evidence="4 5">
    <name type="scientific">Archaeoglobus fulgidus</name>
    <dbReference type="NCBI Taxonomy" id="2234"/>
    <lineage>
        <taxon>Archaea</taxon>
        <taxon>Methanobacteriati</taxon>
        <taxon>Methanobacteriota</taxon>
        <taxon>Archaeoglobi</taxon>
        <taxon>Archaeoglobales</taxon>
        <taxon>Archaeoglobaceae</taxon>
        <taxon>Archaeoglobus</taxon>
    </lineage>
</organism>
<dbReference type="EMBL" id="LGEQ01000001">
    <property type="protein sequence ID" value="KUJ94755.1"/>
    <property type="molecule type" value="Genomic_DNA"/>
</dbReference>
<protein>
    <submittedName>
        <fullName evidence="4">Conserved hypothetical membrane protein, transposase DDE domain family</fullName>
    </submittedName>
</protein>
<dbReference type="GO" id="GO:0004803">
    <property type="term" value="F:transposase activity"/>
    <property type="evidence" value="ECO:0007669"/>
    <property type="project" value="InterPro"/>
</dbReference>
<keyword evidence="1" id="KW-1133">Transmembrane helix</keyword>
<comment type="caution">
    <text evidence="4">The sequence shown here is derived from an EMBL/GenBank/DDBJ whole genome shotgun (WGS) entry which is preliminary data.</text>
</comment>
<evidence type="ECO:0000313" key="4">
    <source>
        <dbReference type="EMBL" id="KUK07194.1"/>
    </source>
</evidence>
<feature type="transmembrane region" description="Helical" evidence="1">
    <location>
        <begin position="89"/>
        <end position="110"/>
    </location>
</feature>
<evidence type="ECO:0000256" key="1">
    <source>
        <dbReference type="SAM" id="Phobius"/>
    </source>
</evidence>